<evidence type="ECO:0000313" key="1">
    <source>
        <dbReference type="EMBL" id="ABV84908.1"/>
    </source>
</evidence>
<gene>
    <name evidence="1" type="ordered locus">RMA_0772</name>
</gene>
<name>A8F1X2_RICM5</name>
<reference evidence="1 2" key="1">
    <citation type="journal article" date="2007" name="Genome Res.">
        <title>Lateral gene transfer between obligate intracellular bacteria: evidence from the Rickettsia massiliae genome.</title>
        <authorList>
            <person name="Blanc G."/>
            <person name="Ogata H."/>
            <person name="Robert C."/>
            <person name="Audic S."/>
            <person name="Claverie J.-M."/>
            <person name="Raoult D."/>
        </authorList>
    </citation>
    <scope>NUCLEOTIDE SEQUENCE [LARGE SCALE GENOMIC DNA]</scope>
    <source>
        <strain evidence="2">Mtu5</strain>
    </source>
</reference>
<protein>
    <submittedName>
        <fullName evidence="1">Uncharacterized protein</fullName>
    </submittedName>
</protein>
<dbReference type="EMBL" id="CP000683">
    <property type="protein sequence ID" value="ABV84908.1"/>
    <property type="molecule type" value="Genomic_DNA"/>
</dbReference>
<dbReference type="Proteomes" id="UP000001311">
    <property type="component" value="Chromosome"/>
</dbReference>
<accession>A8F1X2</accession>
<dbReference type="AlphaFoldDB" id="A8F1X2"/>
<sequence>MITITLVVSCDNCKKAIKQQQQPEEEAKRRILIDTFLYKNIKTTPIKELTLKDALYLLSVVEHFASEDLEFVNVLEDNQGDHKLFKQVENMALQCDSLVVPVTLLISAEENNKRIQRPDRVLRCIEGNAELINIMHPHLLEIDVSDLTASALAEKIVEHTNNIE</sequence>
<keyword evidence="2" id="KW-1185">Reference proteome</keyword>
<proteinExistence type="predicted"/>
<dbReference type="HOGENOM" id="CLU_1617743_0_0_5"/>
<dbReference type="KEGG" id="rms:RMA_0772"/>
<evidence type="ECO:0000313" key="2">
    <source>
        <dbReference type="Proteomes" id="UP000001311"/>
    </source>
</evidence>
<organism evidence="1 2">
    <name type="scientific">Rickettsia massiliae (strain Mtu5)</name>
    <dbReference type="NCBI Taxonomy" id="416276"/>
    <lineage>
        <taxon>Bacteria</taxon>
        <taxon>Pseudomonadati</taxon>
        <taxon>Pseudomonadota</taxon>
        <taxon>Alphaproteobacteria</taxon>
        <taxon>Rickettsiales</taxon>
        <taxon>Rickettsiaceae</taxon>
        <taxon>Rickettsieae</taxon>
        <taxon>Rickettsia</taxon>
        <taxon>spotted fever group</taxon>
    </lineage>
</organism>